<dbReference type="GO" id="GO:1990481">
    <property type="term" value="P:mRNA pseudouridine synthesis"/>
    <property type="evidence" value="ECO:0007669"/>
    <property type="project" value="TreeGrafter"/>
</dbReference>
<dbReference type="PANTHER" id="PTHR11142:SF5">
    <property type="entry name" value="TRNA PSEUDOURIDINE(38_39) SYNTHASE"/>
    <property type="match status" value="1"/>
</dbReference>
<dbReference type="GO" id="GO:0003723">
    <property type="term" value="F:RNA binding"/>
    <property type="evidence" value="ECO:0007669"/>
    <property type="project" value="InterPro"/>
</dbReference>
<name>A0A7S2S488_9STRA</name>
<reference evidence="7" key="1">
    <citation type="submission" date="2021-01" db="EMBL/GenBank/DDBJ databases">
        <authorList>
            <person name="Corre E."/>
            <person name="Pelletier E."/>
            <person name="Niang G."/>
            <person name="Scheremetjew M."/>
            <person name="Finn R."/>
            <person name="Kale V."/>
            <person name="Holt S."/>
            <person name="Cochrane G."/>
            <person name="Meng A."/>
            <person name="Brown T."/>
            <person name="Cohen L."/>
        </authorList>
    </citation>
    <scope>NUCLEOTIDE SEQUENCE</scope>
    <source>
        <strain evidence="7">NY070348D</strain>
    </source>
</reference>
<protein>
    <recommendedName>
        <fullName evidence="4">tRNA pseudouridine synthase</fullName>
        <ecNumber evidence="4">5.4.99.12</ecNumber>
    </recommendedName>
</protein>
<dbReference type="AlphaFoldDB" id="A0A7S2S488"/>
<evidence type="ECO:0000256" key="5">
    <source>
        <dbReference type="SAM" id="MobiDB-lite"/>
    </source>
</evidence>
<keyword evidence="3 4" id="KW-0413">Isomerase</keyword>
<dbReference type="PANTHER" id="PTHR11142">
    <property type="entry name" value="PSEUDOURIDYLATE SYNTHASE"/>
    <property type="match status" value="1"/>
</dbReference>
<dbReference type="GO" id="GO:0005737">
    <property type="term" value="C:cytoplasm"/>
    <property type="evidence" value="ECO:0007669"/>
    <property type="project" value="TreeGrafter"/>
</dbReference>
<proteinExistence type="inferred from homology"/>
<dbReference type="NCBIfam" id="TIGR00071">
    <property type="entry name" value="hisT_truA"/>
    <property type="match status" value="1"/>
</dbReference>
<dbReference type="InterPro" id="IPR020097">
    <property type="entry name" value="PsdUridine_synth_TruA_a/b_dom"/>
</dbReference>
<keyword evidence="2 4" id="KW-0819">tRNA processing</keyword>
<gene>
    <name evidence="7" type="ORF">QSP1433_LOCUS10097</name>
</gene>
<dbReference type="Gene3D" id="3.30.70.660">
    <property type="entry name" value="Pseudouridine synthase I, catalytic domain, C-terminal subdomain"/>
    <property type="match status" value="1"/>
</dbReference>
<dbReference type="SUPFAM" id="SSF55120">
    <property type="entry name" value="Pseudouridine synthase"/>
    <property type="match status" value="1"/>
</dbReference>
<dbReference type="InterPro" id="IPR020094">
    <property type="entry name" value="TruA/RsuA/RluB/E/F_N"/>
</dbReference>
<feature type="domain" description="Pseudouridine synthase I TruA alpha/beta" evidence="6">
    <location>
        <begin position="272"/>
        <end position="379"/>
    </location>
</feature>
<comment type="catalytic activity">
    <reaction evidence="4">
        <text>uridine(38/39/40) in tRNA = pseudouridine(38/39/40) in tRNA</text>
        <dbReference type="Rhea" id="RHEA:22376"/>
        <dbReference type="Rhea" id="RHEA-COMP:10085"/>
        <dbReference type="Rhea" id="RHEA-COMP:10087"/>
        <dbReference type="ChEBI" id="CHEBI:65314"/>
        <dbReference type="ChEBI" id="CHEBI:65315"/>
        <dbReference type="EC" id="5.4.99.12"/>
    </reaction>
</comment>
<dbReference type="EC" id="5.4.99.12" evidence="4"/>
<feature type="region of interest" description="Disordered" evidence="5">
    <location>
        <begin position="187"/>
        <end position="206"/>
    </location>
</feature>
<evidence type="ECO:0000256" key="2">
    <source>
        <dbReference type="ARBA" id="ARBA00022694"/>
    </source>
</evidence>
<comment type="similarity">
    <text evidence="1 4">Belongs to the tRNA pseudouridine synthase TruA family.</text>
</comment>
<evidence type="ECO:0000256" key="1">
    <source>
        <dbReference type="ARBA" id="ARBA00009375"/>
    </source>
</evidence>
<dbReference type="GO" id="GO:0160147">
    <property type="term" value="F:tRNA pseudouridine(38-40) synthase activity"/>
    <property type="evidence" value="ECO:0007669"/>
    <property type="project" value="UniProtKB-EC"/>
</dbReference>
<dbReference type="GO" id="GO:0005634">
    <property type="term" value="C:nucleus"/>
    <property type="evidence" value="ECO:0007669"/>
    <property type="project" value="TreeGrafter"/>
</dbReference>
<dbReference type="Gene3D" id="3.30.70.580">
    <property type="entry name" value="Pseudouridine synthase I, catalytic domain, N-terminal subdomain"/>
    <property type="match status" value="1"/>
</dbReference>
<sequence length="489" mass="56273">MDLRNLSRFELKRVIETLGERCGNDVVRGAVTSIVGSKTLETVTGDGTAEKNVLDTGNSVEPDANVSKSDMKRKADDVQELVETKKVKIGKKGKKARKPFDMEYFAQRQIALHVTYFGEYYRGFALQDNNDRTVEHQIFQALSKAKLITDPAKCGYSRCGRTDAGVSAMGQIISLCVRSALTQPLPAEASKPATKTREFTGKGLPKQAQGVTDADEIDYPYILNKILPDDILVLGWAPCPSLSFKARFNAESRTYRYYFLRRDLDLNKMREAAKMLEGTHDFRNLCKMDVLNVKNFIRRINEVEVAEMEDPEMCYFRVNGSAFLYNQIRHIAQVLFLVGRRLEEPDIVPYLLDVENNPRKPMYDIAAGEPLNLFESEYPDLSFKYSGRNLSMLRERLDRRYAQFKIKSTMTKQVVDYMSNLQVYGEGKKFAESDHHERYEGDFFNKRSNWRKGYVSLKSRNTQESYEERVDKLSKERKAKVKLYHGWDI</sequence>
<accession>A0A7S2S488</accession>
<dbReference type="EMBL" id="HBHK01016091">
    <property type="protein sequence ID" value="CAD9689024.1"/>
    <property type="molecule type" value="Transcribed_RNA"/>
</dbReference>
<dbReference type="Pfam" id="PF01416">
    <property type="entry name" value="PseudoU_synth_1"/>
    <property type="match status" value="1"/>
</dbReference>
<evidence type="ECO:0000313" key="7">
    <source>
        <dbReference type="EMBL" id="CAD9689024.1"/>
    </source>
</evidence>
<dbReference type="HAMAP" id="MF_00171">
    <property type="entry name" value="TruA"/>
    <property type="match status" value="1"/>
</dbReference>
<dbReference type="InterPro" id="IPR020095">
    <property type="entry name" value="PsdUridine_synth_TruA_C"/>
</dbReference>
<evidence type="ECO:0000259" key="6">
    <source>
        <dbReference type="Pfam" id="PF01416"/>
    </source>
</evidence>
<organism evidence="7">
    <name type="scientific">Mucochytrium quahogii</name>
    <dbReference type="NCBI Taxonomy" id="96639"/>
    <lineage>
        <taxon>Eukaryota</taxon>
        <taxon>Sar</taxon>
        <taxon>Stramenopiles</taxon>
        <taxon>Bigyra</taxon>
        <taxon>Labyrinthulomycetes</taxon>
        <taxon>Thraustochytrida</taxon>
        <taxon>Thraustochytriidae</taxon>
        <taxon>Mucochytrium</taxon>
    </lineage>
</organism>
<evidence type="ECO:0000256" key="3">
    <source>
        <dbReference type="ARBA" id="ARBA00023235"/>
    </source>
</evidence>
<dbReference type="InterPro" id="IPR001406">
    <property type="entry name" value="PsdUridine_synth_TruA"/>
</dbReference>
<evidence type="ECO:0000256" key="4">
    <source>
        <dbReference type="RuleBase" id="RU003792"/>
    </source>
</evidence>
<dbReference type="GO" id="GO:0031119">
    <property type="term" value="P:tRNA pseudouridine synthesis"/>
    <property type="evidence" value="ECO:0007669"/>
    <property type="project" value="TreeGrafter"/>
</dbReference>
<dbReference type="InterPro" id="IPR020103">
    <property type="entry name" value="PsdUridine_synth_cat_dom_sf"/>
</dbReference>